<evidence type="ECO:0000256" key="2">
    <source>
        <dbReference type="ARBA" id="ARBA00022670"/>
    </source>
</evidence>
<dbReference type="RefSeq" id="WP_172473095.1">
    <property type="nucleotide sequence ID" value="NZ_BLMI01000238.1"/>
</dbReference>
<feature type="transmembrane region" description="Helical" evidence="5">
    <location>
        <begin position="7"/>
        <end position="31"/>
    </location>
</feature>
<sequence>MKIFKKIIIGFFLTPLIVSVLIVLIFVFMLVDGSSSADNNVTVLGLPECVKEEMVIASLECQEKYKHPASVTLAQIIQESSGKYEGLSGLAYTYHNLFGIKAGKNWTGKTCTLATQEEDSDGNASQIKAKFRAYDSYTESIEDRSKLLNSSSNYSVEGVIDAREFANCLKKWATDIDYTATLIDHMDKYNLYVYDNMTIESYQQHKLSSGSKIVEKAKGKLGCKYVWGAGHSMDEIQNPLQNVFDCSSFICWSYYQSGINIGNKTTKELVVIGSEISQAQIQPGDIILFARNKGGTVPSHVSIYIGNGQMIHAPNTGDVVKIVNYSDHWKDRTVCCRRLY</sequence>
<dbReference type="SMART" id="SM00047">
    <property type="entry name" value="LYZ2"/>
    <property type="match status" value="1"/>
</dbReference>
<dbReference type="Proteomes" id="UP000490821">
    <property type="component" value="Unassembled WGS sequence"/>
</dbReference>
<organism evidence="7 8">
    <name type="scientific">Thomasclavelia cocleata</name>
    <dbReference type="NCBI Taxonomy" id="69824"/>
    <lineage>
        <taxon>Bacteria</taxon>
        <taxon>Bacillati</taxon>
        <taxon>Bacillota</taxon>
        <taxon>Erysipelotrichia</taxon>
        <taxon>Erysipelotrichales</taxon>
        <taxon>Coprobacillaceae</taxon>
        <taxon>Thomasclavelia</taxon>
    </lineage>
</organism>
<evidence type="ECO:0000256" key="3">
    <source>
        <dbReference type="ARBA" id="ARBA00022801"/>
    </source>
</evidence>
<comment type="caution">
    <text evidence="7">The sequence shown here is derived from an EMBL/GenBank/DDBJ whole genome shotgun (WGS) entry which is preliminary data.</text>
</comment>
<accession>A0A829ZCY3</accession>
<proteinExistence type="inferred from homology"/>
<dbReference type="Gene3D" id="4.10.80.30">
    <property type="entry name" value="DNA polymerase, domain 6"/>
    <property type="match status" value="1"/>
</dbReference>
<evidence type="ECO:0000313" key="7">
    <source>
        <dbReference type="EMBL" id="GFI41916.1"/>
    </source>
</evidence>
<dbReference type="Gene3D" id="1.10.530.10">
    <property type="match status" value="1"/>
</dbReference>
<dbReference type="InterPro" id="IPR002901">
    <property type="entry name" value="MGlyc_endo_b_GlcNAc-like_dom"/>
</dbReference>
<comment type="similarity">
    <text evidence="1">Belongs to the peptidase C40 family.</text>
</comment>
<keyword evidence="5" id="KW-0472">Membrane</keyword>
<evidence type="ECO:0000256" key="5">
    <source>
        <dbReference type="SAM" id="Phobius"/>
    </source>
</evidence>
<dbReference type="InterPro" id="IPR038765">
    <property type="entry name" value="Papain-like_cys_pep_sf"/>
</dbReference>
<dbReference type="Pfam" id="PF00877">
    <property type="entry name" value="NLPC_P60"/>
    <property type="match status" value="1"/>
</dbReference>
<keyword evidence="4" id="KW-0788">Thiol protease</keyword>
<reference evidence="7 8" key="1">
    <citation type="journal article" date="2020" name="Microbiome">
        <title>Single-cell genomics of uncultured bacteria reveals dietary fiber responders in the mouse gut microbiota.</title>
        <authorList>
            <person name="Chijiiwa R."/>
            <person name="Hosokawa M."/>
            <person name="Kogawa M."/>
            <person name="Nishikawa Y."/>
            <person name="Ide K."/>
            <person name="Sakanashi C."/>
            <person name="Takahashi K."/>
            <person name="Takeyama H."/>
        </authorList>
    </citation>
    <scope>NUCLEOTIDE SEQUENCE [LARGE SCALE GENOMIC DNA]</scope>
    <source>
        <strain evidence="7">IMSAGC_017</strain>
    </source>
</reference>
<dbReference type="GO" id="GO:0004040">
    <property type="term" value="F:amidase activity"/>
    <property type="evidence" value="ECO:0007669"/>
    <property type="project" value="InterPro"/>
</dbReference>
<keyword evidence="5" id="KW-0812">Transmembrane</keyword>
<dbReference type="AlphaFoldDB" id="A0A829ZCY3"/>
<keyword evidence="2" id="KW-0645">Protease</keyword>
<dbReference type="PROSITE" id="PS51935">
    <property type="entry name" value="NLPC_P60"/>
    <property type="match status" value="1"/>
</dbReference>
<dbReference type="PANTHER" id="PTHR47053:SF1">
    <property type="entry name" value="MUREIN DD-ENDOPEPTIDASE MEPH-RELATED"/>
    <property type="match status" value="1"/>
</dbReference>
<dbReference type="Gene3D" id="3.90.1720.10">
    <property type="entry name" value="endopeptidase domain like (from Nostoc punctiforme)"/>
    <property type="match status" value="1"/>
</dbReference>
<dbReference type="InterPro" id="IPR000064">
    <property type="entry name" value="NLP_P60_dom"/>
</dbReference>
<dbReference type="EC" id="3.4.-.-" evidence="7"/>
<dbReference type="SUPFAM" id="SSF54001">
    <property type="entry name" value="Cysteine proteinases"/>
    <property type="match status" value="1"/>
</dbReference>
<keyword evidence="5" id="KW-1133">Transmembrane helix</keyword>
<dbReference type="InterPro" id="IPR051202">
    <property type="entry name" value="Peptidase_C40"/>
</dbReference>
<protein>
    <submittedName>
        <fullName evidence="7">Peptidoglycan DL-endopeptidase CwlO</fullName>
        <ecNumber evidence="7">3.4.-.-</ecNumber>
    </submittedName>
</protein>
<evidence type="ECO:0000259" key="6">
    <source>
        <dbReference type="PROSITE" id="PS51935"/>
    </source>
</evidence>
<gene>
    <name evidence="7" type="primary">cwlO_2</name>
    <name evidence="7" type="ORF">IMSAGC017_01962</name>
</gene>
<evidence type="ECO:0000256" key="4">
    <source>
        <dbReference type="ARBA" id="ARBA00022807"/>
    </source>
</evidence>
<evidence type="ECO:0000256" key="1">
    <source>
        <dbReference type="ARBA" id="ARBA00007074"/>
    </source>
</evidence>
<name>A0A829ZCY3_9FIRM</name>
<dbReference type="GO" id="GO:0006508">
    <property type="term" value="P:proteolysis"/>
    <property type="evidence" value="ECO:0007669"/>
    <property type="project" value="UniProtKB-KW"/>
</dbReference>
<dbReference type="PANTHER" id="PTHR47053">
    <property type="entry name" value="MUREIN DD-ENDOPEPTIDASE MEPH-RELATED"/>
    <property type="match status" value="1"/>
</dbReference>
<keyword evidence="3 7" id="KW-0378">Hydrolase</keyword>
<dbReference type="Pfam" id="PF01832">
    <property type="entry name" value="Glucosaminidase"/>
    <property type="match status" value="1"/>
</dbReference>
<feature type="domain" description="NlpC/P60" evidence="6">
    <location>
        <begin position="207"/>
        <end position="340"/>
    </location>
</feature>
<evidence type="ECO:0000313" key="8">
    <source>
        <dbReference type="Proteomes" id="UP000490821"/>
    </source>
</evidence>
<dbReference type="EMBL" id="BLMI01000238">
    <property type="protein sequence ID" value="GFI41916.1"/>
    <property type="molecule type" value="Genomic_DNA"/>
</dbReference>
<dbReference type="GO" id="GO:0008234">
    <property type="term" value="F:cysteine-type peptidase activity"/>
    <property type="evidence" value="ECO:0007669"/>
    <property type="project" value="UniProtKB-KW"/>
</dbReference>